<evidence type="ECO:0000313" key="2">
    <source>
        <dbReference type="EMBL" id="KZT18041.1"/>
    </source>
</evidence>
<feature type="region of interest" description="Disordered" evidence="1">
    <location>
        <begin position="127"/>
        <end position="150"/>
    </location>
</feature>
<name>A0A165M8X9_9AGAM</name>
<keyword evidence="3" id="KW-1185">Reference proteome</keyword>
<dbReference type="AlphaFoldDB" id="A0A165M8X9"/>
<reference evidence="2 3" key="1">
    <citation type="journal article" date="2016" name="Mol. Biol. Evol.">
        <title>Comparative Genomics of Early-Diverging Mushroom-Forming Fungi Provides Insights into the Origins of Lignocellulose Decay Capabilities.</title>
        <authorList>
            <person name="Nagy L.G."/>
            <person name="Riley R."/>
            <person name="Tritt A."/>
            <person name="Adam C."/>
            <person name="Daum C."/>
            <person name="Floudas D."/>
            <person name="Sun H."/>
            <person name="Yadav J.S."/>
            <person name="Pangilinan J."/>
            <person name="Larsson K.H."/>
            <person name="Matsuura K."/>
            <person name="Barry K."/>
            <person name="Labutti K."/>
            <person name="Kuo R."/>
            <person name="Ohm R.A."/>
            <person name="Bhattacharya S.S."/>
            <person name="Shirouzu T."/>
            <person name="Yoshinaga Y."/>
            <person name="Martin F.M."/>
            <person name="Grigoriev I.V."/>
            <person name="Hibbett D.S."/>
        </authorList>
    </citation>
    <scope>NUCLEOTIDE SEQUENCE [LARGE SCALE GENOMIC DNA]</scope>
    <source>
        <strain evidence="2 3">HHB14362 ss-1</strain>
    </source>
</reference>
<proteinExistence type="predicted"/>
<organism evidence="2 3">
    <name type="scientific">Neolentinus lepideus HHB14362 ss-1</name>
    <dbReference type="NCBI Taxonomy" id="1314782"/>
    <lineage>
        <taxon>Eukaryota</taxon>
        <taxon>Fungi</taxon>
        <taxon>Dikarya</taxon>
        <taxon>Basidiomycota</taxon>
        <taxon>Agaricomycotina</taxon>
        <taxon>Agaricomycetes</taxon>
        <taxon>Gloeophyllales</taxon>
        <taxon>Gloeophyllaceae</taxon>
        <taxon>Neolentinus</taxon>
    </lineage>
</organism>
<dbReference type="Proteomes" id="UP000076761">
    <property type="component" value="Unassembled WGS sequence"/>
</dbReference>
<evidence type="ECO:0000256" key="1">
    <source>
        <dbReference type="SAM" id="MobiDB-lite"/>
    </source>
</evidence>
<accession>A0A165M8X9</accession>
<dbReference type="InParanoid" id="A0A165M8X9"/>
<protein>
    <submittedName>
        <fullName evidence="2">Uncharacterized protein</fullName>
    </submittedName>
</protein>
<sequence length="150" mass="16836">MYLDSGARLQIWQSIHFKVVADALHPRRLQNSLFQLHLNGEKSYNLFLIQQLQAGIVTSVDAHYVSPPRYIRGSSVMEVLAANTVARRTPTRTFSGHCVYYKPDVMDSQSCAVRPLDRSLIMNWGTQGRGTQGSNANVSEKAVNRLENSD</sequence>
<gene>
    <name evidence="2" type="ORF">NEOLEDRAFT_1152821</name>
</gene>
<dbReference type="EMBL" id="KV425720">
    <property type="protein sequence ID" value="KZT18041.1"/>
    <property type="molecule type" value="Genomic_DNA"/>
</dbReference>
<evidence type="ECO:0000313" key="3">
    <source>
        <dbReference type="Proteomes" id="UP000076761"/>
    </source>
</evidence>